<keyword evidence="4" id="KW-0067">ATP-binding</keyword>
<dbReference type="AlphaFoldDB" id="A0A942UVR0"/>
<reference evidence="6" key="1">
    <citation type="submission" date="2019-12" db="EMBL/GenBank/DDBJ databases">
        <title>Clostridiaceae gen. nov. sp. nov., isolated from sediment in Xinjiang, China.</title>
        <authorList>
            <person name="Zhang R."/>
        </authorList>
    </citation>
    <scope>NUCLEOTIDE SEQUENCE</scope>
    <source>
        <strain evidence="6">D2Q-11</strain>
    </source>
</reference>
<dbReference type="GO" id="GO:0005524">
    <property type="term" value="F:ATP binding"/>
    <property type="evidence" value="ECO:0007669"/>
    <property type="project" value="UniProtKB-KW"/>
</dbReference>
<evidence type="ECO:0000313" key="7">
    <source>
        <dbReference type="Proteomes" id="UP000724672"/>
    </source>
</evidence>
<keyword evidence="1" id="KW-0547">Nucleotide-binding</keyword>
<dbReference type="SUPFAM" id="SSF52540">
    <property type="entry name" value="P-loop containing nucleoside triphosphate hydrolases"/>
    <property type="match status" value="1"/>
</dbReference>
<dbReference type="GO" id="GO:0016787">
    <property type="term" value="F:hydrolase activity"/>
    <property type="evidence" value="ECO:0007669"/>
    <property type="project" value="UniProtKB-KW"/>
</dbReference>
<evidence type="ECO:0000313" key="6">
    <source>
        <dbReference type="EMBL" id="MBS4537694.1"/>
    </source>
</evidence>
<gene>
    <name evidence="6" type="ORF">GOQ27_04425</name>
</gene>
<dbReference type="GO" id="GO:0004386">
    <property type="term" value="F:helicase activity"/>
    <property type="evidence" value="ECO:0007669"/>
    <property type="project" value="UniProtKB-KW"/>
</dbReference>
<dbReference type="EMBL" id="WSFT01000020">
    <property type="protein sequence ID" value="MBS4537694.1"/>
    <property type="molecule type" value="Genomic_DNA"/>
</dbReference>
<evidence type="ECO:0000256" key="3">
    <source>
        <dbReference type="ARBA" id="ARBA00022806"/>
    </source>
</evidence>
<evidence type="ECO:0000256" key="4">
    <source>
        <dbReference type="ARBA" id="ARBA00022840"/>
    </source>
</evidence>
<feature type="domain" description="UvrD-like helicase C-terminal" evidence="5">
    <location>
        <begin position="37"/>
        <end position="199"/>
    </location>
</feature>
<keyword evidence="3" id="KW-0347">Helicase</keyword>
<keyword evidence="7" id="KW-1185">Reference proteome</keyword>
<dbReference type="Gene3D" id="3.40.50.300">
    <property type="entry name" value="P-loop containing nucleotide triphosphate hydrolases"/>
    <property type="match status" value="1"/>
</dbReference>
<protein>
    <recommendedName>
        <fullName evidence="5">UvrD-like helicase C-terminal domain-containing protein</fullName>
    </recommendedName>
</protein>
<dbReference type="InterPro" id="IPR027417">
    <property type="entry name" value="P-loop_NTPase"/>
</dbReference>
<dbReference type="InterPro" id="IPR014017">
    <property type="entry name" value="DNA_helicase_UvrD-like_C"/>
</dbReference>
<proteinExistence type="predicted"/>
<keyword evidence="2" id="KW-0378">Hydrolase</keyword>
<organism evidence="6 7">
    <name type="scientific">Anaeromonas frigoriresistens</name>
    <dbReference type="NCBI Taxonomy" id="2683708"/>
    <lineage>
        <taxon>Bacteria</taxon>
        <taxon>Bacillati</taxon>
        <taxon>Bacillota</taxon>
        <taxon>Tissierellia</taxon>
        <taxon>Tissierellales</taxon>
        <taxon>Thermohalobacteraceae</taxon>
        <taxon>Anaeromonas</taxon>
    </lineage>
</organism>
<dbReference type="RefSeq" id="WP_203365625.1">
    <property type="nucleotide sequence ID" value="NZ_WSFT01000020.1"/>
</dbReference>
<evidence type="ECO:0000256" key="1">
    <source>
        <dbReference type="ARBA" id="ARBA00022741"/>
    </source>
</evidence>
<comment type="caution">
    <text evidence="6">The sequence shown here is derived from an EMBL/GenBank/DDBJ whole genome shotgun (WGS) entry which is preliminary data.</text>
</comment>
<evidence type="ECO:0000256" key="2">
    <source>
        <dbReference type="ARBA" id="ARBA00022801"/>
    </source>
</evidence>
<sequence length="224" mass="26959">MKDNQSPICDIFPIKVLRKMNISQLREVLKIISSIDVEKFGEYIDELIKIYESLELELYKEAISSLFPNEIVSKESLFDVIRNSWSMRNTDEEVEQMRVLINELLNVPMEELKNWHKLIRNNQVSEVNYYTYHGTKGLEFDNVLILMEKRFGRDPNYFIKFFQQYQQRQNLAGEEKKKYERVRNLLYVSCSRAIKNLRILFLDDISPYREVFQEIFGEIRQFDN</sequence>
<dbReference type="Pfam" id="PF13361">
    <property type="entry name" value="UvrD_C"/>
    <property type="match status" value="1"/>
</dbReference>
<name>A0A942UVR0_9FIRM</name>
<evidence type="ECO:0000259" key="5">
    <source>
        <dbReference type="Pfam" id="PF13361"/>
    </source>
</evidence>
<dbReference type="Proteomes" id="UP000724672">
    <property type="component" value="Unassembled WGS sequence"/>
</dbReference>
<accession>A0A942UVR0</accession>